<feature type="domain" description="PDZ" evidence="5">
    <location>
        <begin position="773"/>
        <end position="845"/>
    </location>
</feature>
<proteinExistence type="predicted"/>
<organism evidence="6 7">
    <name type="scientific">Astyanax mexicanus</name>
    <name type="common">Blind cave fish</name>
    <name type="synonym">Astyanax fasciatus mexicanus</name>
    <dbReference type="NCBI Taxonomy" id="7994"/>
    <lineage>
        <taxon>Eukaryota</taxon>
        <taxon>Metazoa</taxon>
        <taxon>Chordata</taxon>
        <taxon>Craniata</taxon>
        <taxon>Vertebrata</taxon>
        <taxon>Euteleostomi</taxon>
        <taxon>Actinopterygii</taxon>
        <taxon>Neopterygii</taxon>
        <taxon>Teleostei</taxon>
        <taxon>Ostariophysi</taxon>
        <taxon>Characiformes</taxon>
        <taxon>Characoidei</taxon>
        <taxon>Acestrorhamphidae</taxon>
        <taxon>Acestrorhamphinae</taxon>
        <taxon>Astyanax</taxon>
    </lineage>
</organism>
<protein>
    <recommendedName>
        <fullName evidence="5">PDZ domain-containing protein</fullName>
    </recommendedName>
</protein>
<dbReference type="EMBL" id="JAICCE010000015">
    <property type="protein sequence ID" value="KAG9268043.1"/>
    <property type="molecule type" value="Genomic_DNA"/>
</dbReference>
<dbReference type="Gene3D" id="1.20.1160.20">
    <property type="match status" value="1"/>
</dbReference>
<dbReference type="InterPro" id="IPR036034">
    <property type="entry name" value="PDZ_sf"/>
</dbReference>
<dbReference type="FunFam" id="2.30.42.10:FF:000092">
    <property type="entry name" value="PDZ domain containing 7"/>
    <property type="match status" value="1"/>
</dbReference>
<dbReference type="GO" id="GO:0007605">
    <property type="term" value="P:sensory perception of sound"/>
    <property type="evidence" value="ECO:0007669"/>
    <property type="project" value="TreeGrafter"/>
</dbReference>
<feature type="region of interest" description="Disordered" evidence="4">
    <location>
        <begin position="556"/>
        <end position="578"/>
    </location>
</feature>
<feature type="compositionally biased region" description="Basic and acidic residues" evidence="4">
    <location>
        <begin position="692"/>
        <end position="702"/>
    </location>
</feature>
<gene>
    <name evidence="6" type="ORF">AMEX_G18932</name>
</gene>
<accession>A0A8T2L8R0</accession>
<feature type="domain" description="PDZ" evidence="5">
    <location>
        <begin position="47"/>
        <end position="114"/>
    </location>
</feature>
<evidence type="ECO:0000256" key="2">
    <source>
        <dbReference type="ARBA" id="ARBA00022737"/>
    </source>
</evidence>
<dbReference type="CDD" id="cd06751">
    <property type="entry name" value="PDZ3_PDZD7-like"/>
    <property type="match status" value="1"/>
</dbReference>
<dbReference type="AlphaFoldDB" id="A0A8T2L8R0"/>
<dbReference type="GO" id="GO:0005886">
    <property type="term" value="C:plasma membrane"/>
    <property type="evidence" value="ECO:0007669"/>
    <property type="project" value="TreeGrafter"/>
</dbReference>
<dbReference type="GO" id="GO:0032426">
    <property type="term" value="C:stereocilium tip"/>
    <property type="evidence" value="ECO:0007669"/>
    <property type="project" value="TreeGrafter"/>
</dbReference>
<dbReference type="FunFam" id="2.30.42.10:FF:000171">
    <property type="entry name" value="PDZ domain containing 7"/>
    <property type="match status" value="1"/>
</dbReference>
<reference evidence="6 7" key="1">
    <citation type="submission" date="2021-07" db="EMBL/GenBank/DDBJ databases">
        <authorList>
            <person name="Imarazene B."/>
            <person name="Zahm M."/>
            <person name="Klopp C."/>
            <person name="Cabau C."/>
            <person name="Beille S."/>
            <person name="Jouanno E."/>
            <person name="Castinel A."/>
            <person name="Lluch J."/>
            <person name="Gil L."/>
            <person name="Kuchtly C."/>
            <person name="Lopez Roques C."/>
            <person name="Donnadieu C."/>
            <person name="Parrinello H."/>
            <person name="Journot L."/>
            <person name="Du K."/>
            <person name="Schartl M."/>
            <person name="Retaux S."/>
            <person name="Guiguen Y."/>
        </authorList>
    </citation>
    <scope>NUCLEOTIDE SEQUENCE [LARGE SCALE GENOMIC DNA]</scope>
    <source>
        <strain evidence="6">Pach_M1</strain>
        <tissue evidence="6">Testis</tissue>
    </source>
</reference>
<sequence length="864" mass="95568">MGSIKRQGSPATPRTSRQRNRSLSPKSSRPWGNSMTEGDDMDSERLTVTVDQTLDGRLGFSVRGGAEHGLNIFISKVEPNSAAEQAGLCVGDKLLEVNGISLENISMDSAVKVLMGHRRLRLVLQRVGWVPGVRYSSEKTTWVDLIHRRMVVDEGEASLSGSRSDGALCRSVHLQTSLSQPYLGLNIRGGTEYGLGIYVSKLDPGGLAEQGGIKMGDQILSANGVSFEDVTHSRAVEVLKSQSHVLLTIKEAGRYPAYQEMVAEYTWTDKRNSRMVHSSSQGSDSHSSTSSLSSGTPLSSIAGLSQATLPLCQPFGALMSDMSSFTEVQFSLDPAESSFHTEQMETSLSRGPVELLQDSAIRNEGGEDRGGEEGGGEAGEEKKEGRKTSVLMALSRPSPPIRRTQSQMTEEEQKRQKKKKQKENREGCRSPVQRSRTLFGLRRRRDSSKSPSRSETERGTKNLGLSDLDVLTQLEEMAVKLLEEEDVAVVMEICRRYTKERAMNTLVLPLLAILDRPEKLLLLREIRMLVSKDDLQQFNSMVSPFEEEAYDILKRRSRRSSPLRSPKAGHAPKRHLITPVPDQQGRFELQSAEEADRQNRLLQELERLRLTQKHSEAQETSGAFSPLLDIPVDSYSHTGSIRPSTTSPILPNWLLTENTVPASENGGVISGGDVPHSENTTSKRWRFPFRNGHSENKANRGEKDQDVIFTVVDTPRPKRPLLSQVFGPLWRSQSSIEPSVEHSEPKQTKVVRSGSVSIHQNHHQDQYEYELKTVCISKTRQSLGISISGGVESRVQPMVKIEKIFPGGAASSNDILKAGFELVSVDGVSLQGITHQDAVEIIRQAFGNKQTDPMELVVKVPKHS</sequence>
<feature type="compositionally biased region" description="Low complexity" evidence="4">
    <location>
        <begin position="277"/>
        <end position="298"/>
    </location>
</feature>
<dbReference type="PANTHER" id="PTHR23116:SF29">
    <property type="entry name" value="PDZ DOMAIN-CONTAINING PROTEIN 7"/>
    <property type="match status" value="1"/>
</dbReference>
<feature type="region of interest" description="Disordered" evidence="4">
    <location>
        <begin position="275"/>
        <end position="298"/>
    </location>
</feature>
<dbReference type="CDD" id="cd10833">
    <property type="entry name" value="PDZ1_PDZD7-like"/>
    <property type="match status" value="1"/>
</dbReference>
<evidence type="ECO:0000313" key="7">
    <source>
        <dbReference type="Proteomes" id="UP000752171"/>
    </source>
</evidence>
<dbReference type="PROSITE" id="PS50106">
    <property type="entry name" value="PDZ"/>
    <property type="match status" value="3"/>
</dbReference>
<comment type="subcellular location">
    <subcellularLocation>
        <location evidence="1">Cell projection</location>
    </subcellularLocation>
</comment>
<feature type="domain" description="PDZ" evidence="5">
    <location>
        <begin position="171"/>
        <end position="241"/>
    </location>
</feature>
<keyword evidence="3" id="KW-0966">Cell projection</keyword>
<evidence type="ECO:0000259" key="5">
    <source>
        <dbReference type="PROSITE" id="PS50106"/>
    </source>
</evidence>
<feature type="compositionally biased region" description="Polar residues" evidence="4">
    <location>
        <begin position="9"/>
        <end position="36"/>
    </location>
</feature>
<keyword evidence="2" id="KW-0677">Repeat</keyword>
<dbReference type="FunFam" id="2.30.42.10:FF:000090">
    <property type="entry name" value="PDZ domain containing 7"/>
    <property type="match status" value="1"/>
</dbReference>
<dbReference type="CDD" id="cd10834">
    <property type="entry name" value="PDZ2_PDZD7-like"/>
    <property type="match status" value="1"/>
</dbReference>
<name>A0A8T2L8R0_ASTMX</name>
<dbReference type="Gene3D" id="2.30.42.10">
    <property type="match status" value="3"/>
</dbReference>
<dbReference type="SUPFAM" id="SSF50156">
    <property type="entry name" value="PDZ domain-like"/>
    <property type="match status" value="3"/>
</dbReference>
<dbReference type="InterPro" id="IPR001478">
    <property type="entry name" value="PDZ"/>
</dbReference>
<dbReference type="InterPro" id="IPR051844">
    <property type="entry name" value="USH2_Complex_Protein"/>
</dbReference>
<feature type="region of interest" description="Disordered" evidence="4">
    <location>
        <begin position="1"/>
        <end position="45"/>
    </location>
</feature>
<dbReference type="SMART" id="SM00228">
    <property type="entry name" value="PDZ"/>
    <property type="match status" value="3"/>
</dbReference>
<dbReference type="GO" id="GO:0002142">
    <property type="term" value="C:stereocilia ankle link complex"/>
    <property type="evidence" value="ECO:0007669"/>
    <property type="project" value="TreeGrafter"/>
</dbReference>
<feature type="region of interest" description="Disordered" evidence="4">
    <location>
        <begin position="361"/>
        <end position="461"/>
    </location>
</feature>
<dbReference type="PANTHER" id="PTHR23116">
    <property type="entry name" value="PDZ DOMAIN CONTAINING WHIRLIN AND HARMONIN-RELATED"/>
    <property type="match status" value="1"/>
</dbReference>
<dbReference type="Pfam" id="PF00595">
    <property type="entry name" value="PDZ"/>
    <property type="match status" value="3"/>
</dbReference>
<evidence type="ECO:0000256" key="4">
    <source>
        <dbReference type="SAM" id="MobiDB-lite"/>
    </source>
</evidence>
<evidence type="ECO:0000256" key="3">
    <source>
        <dbReference type="ARBA" id="ARBA00023273"/>
    </source>
</evidence>
<comment type="caution">
    <text evidence="6">The sequence shown here is derived from an EMBL/GenBank/DDBJ whole genome shotgun (WGS) entry which is preliminary data.</text>
</comment>
<feature type="region of interest" description="Disordered" evidence="4">
    <location>
        <begin position="664"/>
        <end position="702"/>
    </location>
</feature>
<dbReference type="Proteomes" id="UP000752171">
    <property type="component" value="Unassembled WGS sequence"/>
</dbReference>
<dbReference type="GO" id="GO:0060088">
    <property type="term" value="P:auditory receptor cell stereocilium organization"/>
    <property type="evidence" value="ECO:0007669"/>
    <property type="project" value="TreeGrafter"/>
</dbReference>
<evidence type="ECO:0000256" key="1">
    <source>
        <dbReference type="ARBA" id="ARBA00004316"/>
    </source>
</evidence>
<evidence type="ECO:0000313" key="6">
    <source>
        <dbReference type="EMBL" id="KAG9268043.1"/>
    </source>
</evidence>
<dbReference type="GO" id="GO:0005929">
    <property type="term" value="C:cilium"/>
    <property type="evidence" value="ECO:0007669"/>
    <property type="project" value="TreeGrafter"/>
</dbReference>